<name>A0A2M7AN69_UNCKA</name>
<accession>A0A2M7AN69</accession>
<feature type="binding site" evidence="12">
    <location>
        <position position="208"/>
    </location>
    <ligand>
        <name>Zn(2+)</name>
        <dbReference type="ChEBI" id="CHEBI:29105"/>
        <note>catalytic</note>
    </ligand>
</feature>
<evidence type="ECO:0000256" key="1">
    <source>
        <dbReference type="ARBA" id="ARBA00004651"/>
    </source>
</evidence>
<evidence type="ECO:0000256" key="2">
    <source>
        <dbReference type="ARBA" id="ARBA00009779"/>
    </source>
</evidence>
<dbReference type="InterPro" id="IPR001915">
    <property type="entry name" value="Peptidase_M48"/>
</dbReference>
<comment type="similarity">
    <text evidence="2 12">Belongs to the peptidase M48B family.</text>
</comment>
<evidence type="ECO:0000256" key="7">
    <source>
        <dbReference type="ARBA" id="ARBA00022801"/>
    </source>
</evidence>
<keyword evidence="3 12" id="KW-1003">Cell membrane</keyword>
<keyword evidence="5 12" id="KW-0812">Transmembrane</keyword>
<dbReference type="Gene3D" id="3.30.2010.10">
    <property type="entry name" value="Metalloproteases ('zincins'), catalytic domain"/>
    <property type="match status" value="1"/>
</dbReference>
<keyword evidence="8 12" id="KW-0862">Zinc</keyword>
<dbReference type="HAMAP" id="MF_00188">
    <property type="entry name" value="Pept_M48_protease_HtpX"/>
    <property type="match status" value="1"/>
</dbReference>
<evidence type="ECO:0000256" key="9">
    <source>
        <dbReference type="ARBA" id="ARBA00022989"/>
    </source>
</evidence>
<keyword evidence="10 12" id="KW-0482">Metalloprotease</keyword>
<feature type="transmembrane region" description="Helical" evidence="12">
    <location>
        <begin position="177"/>
        <end position="199"/>
    </location>
</feature>
<evidence type="ECO:0000259" key="13">
    <source>
        <dbReference type="Pfam" id="PF01435"/>
    </source>
</evidence>
<evidence type="ECO:0000256" key="10">
    <source>
        <dbReference type="ARBA" id="ARBA00023049"/>
    </source>
</evidence>
<keyword evidence="7 12" id="KW-0378">Hydrolase</keyword>
<feature type="binding site" evidence="12">
    <location>
        <position position="130"/>
    </location>
    <ligand>
        <name>Zn(2+)</name>
        <dbReference type="ChEBI" id="CHEBI:29105"/>
        <note>catalytic</note>
    </ligand>
</feature>
<keyword evidence="4 12" id="KW-0645">Protease</keyword>
<dbReference type="PANTHER" id="PTHR43221">
    <property type="entry name" value="PROTEASE HTPX"/>
    <property type="match status" value="1"/>
</dbReference>
<comment type="cofactor">
    <cofactor evidence="12">
        <name>Zn(2+)</name>
        <dbReference type="ChEBI" id="CHEBI:29105"/>
    </cofactor>
    <text evidence="12">Binds 1 zinc ion per subunit.</text>
</comment>
<evidence type="ECO:0000256" key="3">
    <source>
        <dbReference type="ARBA" id="ARBA00022475"/>
    </source>
</evidence>
<organism evidence="14 15">
    <name type="scientific">candidate division WWE3 bacterium CG06_land_8_20_14_3_00_42_16</name>
    <dbReference type="NCBI Taxonomy" id="1975083"/>
    <lineage>
        <taxon>Bacteria</taxon>
        <taxon>Katanobacteria</taxon>
    </lineage>
</organism>
<sequence>MILFIVFISVLAYVFGEASGYGWSWAGIALVVSGFMSFGSYYFSDKIVLAISQAKEIKKEDNPQIYNLVENLCIGTGLPLPKIYLIEDTAPNAFATGRDPQHAVICLTTGIMQKLDKLELEGVVAHELSHIKNYDIRLMSIVVILVGFVVLLSDWFTRMMWWGGGRKRDRSSGGGQAQAVFMLIGILLAILAPIFAQLIKLALSRQREFLADASAVLITRYPEGLARALEKISADTEPLEAANKATAHLYIVNPLKDYKGGINKLFSTHPPAADRVARLRAM</sequence>
<dbReference type="GO" id="GO:0008270">
    <property type="term" value="F:zinc ion binding"/>
    <property type="evidence" value="ECO:0007669"/>
    <property type="project" value="UniProtKB-UniRule"/>
</dbReference>
<evidence type="ECO:0000256" key="4">
    <source>
        <dbReference type="ARBA" id="ARBA00022670"/>
    </source>
</evidence>
<evidence type="ECO:0000256" key="11">
    <source>
        <dbReference type="ARBA" id="ARBA00023136"/>
    </source>
</evidence>
<feature type="transmembrane region" description="Helical" evidence="12">
    <location>
        <begin position="26"/>
        <end position="43"/>
    </location>
</feature>
<dbReference type="InterPro" id="IPR050083">
    <property type="entry name" value="HtpX_protease"/>
</dbReference>
<keyword evidence="9 12" id="KW-1133">Transmembrane helix</keyword>
<dbReference type="EC" id="3.4.24.-" evidence="12"/>
<feature type="binding site" evidence="12">
    <location>
        <position position="126"/>
    </location>
    <ligand>
        <name>Zn(2+)</name>
        <dbReference type="ChEBI" id="CHEBI:29105"/>
        <note>catalytic</note>
    </ligand>
</feature>
<evidence type="ECO:0000256" key="12">
    <source>
        <dbReference type="HAMAP-Rule" id="MF_00188"/>
    </source>
</evidence>
<reference evidence="15" key="1">
    <citation type="submission" date="2017-09" db="EMBL/GenBank/DDBJ databases">
        <title>Depth-based differentiation of microbial function through sediment-hosted aquifers and enrichment of novel symbionts in the deep terrestrial subsurface.</title>
        <authorList>
            <person name="Probst A.J."/>
            <person name="Ladd B."/>
            <person name="Jarett J.K."/>
            <person name="Geller-Mcgrath D.E."/>
            <person name="Sieber C.M.K."/>
            <person name="Emerson J.B."/>
            <person name="Anantharaman K."/>
            <person name="Thomas B.C."/>
            <person name="Malmstrom R."/>
            <person name="Stieglmeier M."/>
            <person name="Klingl A."/>
            <person name="Woyke T."/>
            <person name="Ryan C.M."/>
            <person name="Banfield J.F."/>
        </authorList>
    </citation>
    <scope>NUCLEOTIDE SEQUENCE [LARGE SCALE GENOMIC DNA]</scope>
</reference>
<dbReference type="GO" id="GO:0004222">
    <property type="term" value="F:metalloendopeptidase activity"/>
    <property type="evidence" value="ECO:0007669"/>
    <property type="project" value="UniProtKB-UniRule"/>
</dbReference>
<dbReference type="EMBL" id="PEWD01000053">
    <property type="protein sequence ID" value="PIU68815.1"/>
    <property type="molecule type" value="Genomic_DNA"/>
</dbReference>
<evidence type="ECO:0000256" key="5">
    <source>
        <dbReference type="ARBA" id="ARBA00022692"/>
    </source>
</evidence>
<dbReference type="InterPro" id="IPR022919">
    <property type="entry name" value="Pept_M48_protease_HtpX"/>
</dbReference>
<dbReference type="Proteomes" id="UP000229916">
    <property type="component" value="Unassembled WGS sequence"/>
</dbReference>
<protein>
    <recommendedName>
        <fullName evidence="12">Protease HtpX homolog</fullName>
        <ecNumber evidence="12">3.4.24.-</ecNumber>
    </recommendedName>
</protein>
<dbReference type="Pfam" id="PF01435">
    <property type="entry name" value="Peptidase_M48"/>
    <property type="match status" value="1"/>
</dbReference>
<dbReference type="AlphaFoldDB" id="A0A2M7AN69"/>
<keyword evidence="6 12" id="KW-0479">Metal-binding</keyword>
<dbReference type="PANTHER" id="PTHR43221:SF1">
    <property type="entry name" value="PROTEASE HTPX"/>
    <property type="match status" value="1"/>
</dbReference>
<keyword evidence="11 12" id="KW-0472">Membrane</keyword>
<comment type="caution">
    <text evidence="14">The sequence shown here is derived from an EMBL/GenBank/DDBJ whole genome shotgun (WGS) entry which is preliminary data.</text>
</comment>
<evidence type="ECO:0000256" key="6">
    <source>
        <dbReference type="ARBA" id="ARBA00022723"/>
    </source>
</evidence>
<evidence type="ECO:0000256" key="8">
    <source>
        <dbReference type="ARBA" id="ARBA00022833"/>
    </source>
</evidence>
<dbReference type="GO" id="GO:0006508">
    <property type="term" value="P:proteolysis"/>
    <property type="evidence" value="ECO:0007669"/>
    <property type="project" value="UniProtKB-KW"/>
</dbReference>
<feature type="transmembrane region" description="Helical" evidence="12">
    <location>
        <begin position="138"/>
        <end position="157"/>
    </location>
</feature>
<dbReference type="GO" id="GO:0005886">
    <property type="term" value="C:plasma membrane"/>
    <property type="evidence" value="ECO:0007669"/>
    <property type="project" value="UniProtKB-SubCell"/>
</dbReference>
<feature type="domain" description="Peptidase M48" evidence="13">
    <location>
        <begin position="61"/>
        <end position="281"/>
    </location>
</feature>
<dbReference type="CDD" id="cd07340">
    <property type="entry name" value="M48B_Htpx_like"/>
    <property type="match status" value="1"/>
</dbReference>
<comment type="subcellular location">
    <subcellularLocation>
        <location evidence="1 12">Cell membrane</location>
        <topology evidence="1 12">Multi-pass membrane protein</topology>
    </subcellularLocation>
</comment>
<evidence type="ECO:0000313" key="14">
    <source>
        <dbReference type="EMBL" id="PIU68815.1"/>
    </source>
</evidence>
<gene>
    <name evidence="12" type="primary">htpX</name>
    <name evidence="14" type="ORF">COS81_02535</name>
</gene>
<proteinExistence type="inferred from homology"/>
<feature type="active site" evidence="12">
    <location>
        <position position="127"/>
    </location>
</feature>
<evidence type="ECO:0000313" key="15">
    <source>
        <dbReference type="Proteomes" id="UP000229916"/>
    </source>
</evidence>